<evidence type="ECO:0000259" key="2">
    <source>
        <dbReference type="Pfam" id="PF00892"/>
    </source>
</evidence>
<feature type="domain" description="EamA" evidence="2">
    <location>
        <begin position="12"/>
        <end position="141"/>
    </location>
</feature>
<dbReference type="InterPro" id="IPR000620">
    <property type="entry name" value="EamA_dom"/>
</dbReference>
<evidence type="ECO:0000313" key="3">
    <source>
        <dbReference type="EMBL" id="NQV65465.1"/>
    </source>
</evidence>
<reference evidence="3" key="1">
    <citation type="submission" date="2020-05" db="EMBL/GenBank/DDBJ databases">
        <title>Sulfur intermediates as new biogeochemical hubs in an aquatic model microbial ecosystem.</title>
        <authorList>
            <person name="Vigneron A."/>
        </authorList>
    </citation>
    <scope>NUCLEOTIDE SEQUENCE</scope>
    <source>
        <strain evidence="3">Bin.250</strain>
    </source>
</reference>
<feature type="transmembrane region" description="Helical" evidence="1">
    <location>
        <begin position="241"/>
        <end position="259"/>
    </location>
</feature>
<sequence length="295" mass="31760">MVPAFRENIASLKMIIAMALAGSIGIFVVESGEPALIIVFYRCLIGGGVLLIYCLLAHRGHFAQLAMRSFFLMCLSGITMAANWVLFFMAYSHASISMVTTVYHVYPFALLFASAVIFCEKITAHSVGWAVCAFAGVVFVAMGPEQGAAMSSVGLGLTLAAMFCYVATLLITKHLTDMPASLLSVVQLLVGAAILLPLAGFGSLQVNGDSWKFLLIIGVVHTAILYVLLYGAVQSLESNRIAILSFLYPLTALGFDVLVYDVRPTVMQVTGLIMIILAFLGDRFKLFKSKTACTE</sequence>
<keyword evidence="1" id="KW-0812">Transmembrane</keyword>
<protein>
    <submittedName>
        <fullName evidence="3">DMT family transporter</fullName>
    </submittedName>
</protein>
<dbReference type="AlphaFoldDB" id="A0A972VWB2"/>
<dbReference type="PANTHER" id="PTHR22911:SF102">
    <property type="entry name" value="MEMBRANE PROTEIN"/>
    <property type="match status" value="1"/>
</dbReference>
<organism evidence="3 4">
    <name type="scientific">SAR86 cluster bacterium</name>
    <dbReference type="NCBI Taxonomy" id="2030880"/>
    <lineage>
        <taxon>Bacteria</taxon>
        <taxon>Pseudomonadati</taxon>
        <taxon>Pseudomonadota</taxon>
        <taxon>Gammaproteobacteria</taxon>
        <taxon>SAR86 cluster</taxon>
    </lineage>
</organism>
<feature type="transmembrane region" description="Helical" evidence="1">
    <location>
        <begin position="70"/>
        <end position="91"/>
    </location>
</feature>
<feature type="domain" description="EamA" evidence="2">
    <location>
        <begin position="154"/>
        <end position="279"/>
    </location>
</feature>
<evidence type="ECO:0000256" key="1">
    <source>
        <dbReference type="SAM" id="Phobius"/>
    </source>
</evidence>
<dbReference type="EMBL" id="JABMOJ010000330">
    <property type="protein sequence ID" value="NQV65465.1"/>
    <property type="molecule type" value="Genomic_DNA"/>
</dbReference>
<accession>A0A972VWB2</accession>
<feature type="transmembrane region" description="Helical" evidence="1">
    <location>
        <begin position="35"/>
        <end position="58"/>
    </location>
</feature>
<dbReference type="Proteomes" id="UP000754644">
    <property type="component" value="Unassembled WGS sequence"/>
</dbReference>
<feature type="transmembrane region" description="Helical" evidence="1">
    <location>
        <begin position="126"/>
        <end position="143"/>
    </location>
</feature>
<keyword evidence="1" id="KW-0472">Membrane</keyword>
<dbReference type="GO" id="GO:0016020">
    <property type="term" value="C:membrane"/>
    <property type="evidence" value="ECO:0007669"/>
    <property type="project" value="InterPro"/>
</dbReference>
<feature type="transmembrane region" description="Helical" evidence="1">
    <location>
        <begin position="210"/>
        <end position="229"/>
    </location>
</feature>
<proteinExistence type="predicted"/>
<name>A0A972VWB2_9GAMM</name>
<dbReference type="Pfam" id="PF00892">
    <property type="entry name" value="EamA"/>
    <property type="match status" value="2"/>
</dbReference>
<feature type="transmembrane region" description="Helical" evidence="1">
    <location>
        <begin position="182"/>
        <end position="204"/>
    </location>
</feature>
<feature type="transmembrane region" description="Helical" evidence="1">
    <location>
        <begin position="103"/>
        <end position="119"/>
    </location>
</feature>
<feature type="transmembrane region" description="Helical" evidence="1">
    <location>
        <begin position="265"/>
        <end position="281"/>
    </location>
</feature>
<comment type="caution">
    <text evidence="3">The sequence shown here is derived from an EMBL/GenBank/DDBJ whole genome shotgun (WGS) entry which is preliminary data.</text>
</comment>
<keyword evidence="1" id="KW-1133">Transmembrane helix</keyword>
<dbReference type="SUPFAM" id="SSF103481">
    <property type="entry name" value="Multidrug resistance efflux transporter EmrE"/>
    <property type="match status" value="2"/>
</dbReference>
<dbReference type="InterPro" id="IPR037185">
    <property type="entry name" value="EmrE-like"/>
</dbReference>
<feature type="transmembrane region" description="Helical" evidence="1">
    <location>
        <begin position="12"/>
        <end position="29"/>
    </location>
</feature>
<evidence type="ECO:0000313" key="4">
    <source>
        <dbReference type="Proteomes" id="UP000754644"/>
    </source>
</evidence>
<dbReference type="PANTHER" id="PTHR22911">
    <property type="entry name" value="ACYL-MALONYL CONDENSING ENZYME-RELATED"/>
    <property type="match status" value="1"/>
</dbReference>
<gene>
    <name evidence="3" type="ORF">HQ497_08870</name>
</gene>
<feature type="transmembrane region" description="Helical" evidence="1">
    <location>
        <begin position="149"/>
        <end position="170"/>
    </location>
</feature>